<feature type="compositionally biased region" description="Pro residues" evidence="1">
    <location>
        <begin position="58"/>
        <end position="73"/>
    </location>
</feature>
<protein>
    <submittedName>
        <fullName evidence="2">Predicted protein</fullName>
    </submittedName>
</protein>
<dbReference type="KEGG" id="mpp:MICPUCDRAFT_50951"/>
<dbReference type="InterPro" id="IPR007062">
    <property type="entry name" value="PPI-2"/>
</dbReference>
<reference evidence="2 3" key="1">
    <citation type="journal article" date="2009" name="Science">
        <title>Green evolution and dynamic adaptations revealed by genomes of the marine picoeukaryotes Micromonas.</title>
        <authorList>
            <person name="Worden A.Z."/>
            <person name="Lee J.H."/>
            <person name="Mock T."/>
            <person name="Rouze P."/>
            <person name="Simmons M.P."/>
            <person name="Aerts A.L."/>
            <person name="Allen A.E."/>
            <person name="Cuvelier M.L."/>
            <person name="Derelle E."/>
            <person name="Everett M.V."/>
            <person name="Foulon E."/>
            <person name="Grimwood J."/>
            <person name="Gundlach H."/>
            <person name="Henrissat B."/>
            <person name="Napoli C."/>
            <person name="McDonald S.M."/>
            <person name="Parker M.S."/>
            <person name="Rombauts S."/>
            <person name="Salamov A."/>
            <person name="Von Dassow P."/>
            <person name="Badger J.H."/>
            <person name="Coutinho P.M."/>
            <person name="Demir E."/>
            <person name="Dubchak I."/>
            <person name="Gentemann C."/>
            <person name="Eikrem W."/>
            <person name="Gready J.E."/>
            <person name="John U."/>
            <person name="Lanier W."/>
            <person name="Lindquist E.A."/>
            <person name="Lucas S."/>
            <person name="Mayer K.F."/>
            <person name="Moreau H."/>
            <person name="Not F."/>
            <person name="Otillar R."/>
            <person name="Panaud O."/>
            <person name="Pangilinan J."/>
            <person name="Paulsen I."/>
            <person name="Piegu B."/>
            <person name="Poliakov A."/>
            <person name="Robbens S."/>
            <person name="Schmutz J."/>
            <person name="Toulza E."/>
            <person name="Wyss T."/>
            <person name="Zelensky A."/>
            <person name="Zhou K."/>
            <person name="Armbrust E.V."/>
            <person name="Bhattacharya D."/>
            <person name="Goodenough U.W."/>
            <person name="Van de Peer Y."/>
            <person name="Grigoriev I.V."/>
        </authorList>
    </citation>
    <scope>NUCLEOTIDE SEQUENCE [LARGE SCALE GENOMIC DNA]</scope>
    <source>
        <strain evidence="2 3">CCMP1545</strain>
    </source>
</reference>
<proteinExistence type="predicted"/>
<feature type="region of interest" description="Disordered" evidence="1">
    <location>
        <begin position="1"/>
        <end position="209"/>
    </location>
</feature>
<dbReference type="AlphaFoldDB" id="C1N0A9"/>
<feature type="compositionally biased region" description="Basic and acidic residues" evidence="1">
    <location>
        <begin position="35"/>
        <end position="53"/>
    </location>
</feature>
<evidence type="ECO:0000313" key="3">
    <source>
        <dbReference type="Proteomes" id="UP000001876"/>
    </source>
</evidence>
<dbReference type="GO" id="GO:0004864">
    <property type="term" value="F:protein phosphatase inhibitor activity"/>
    <property type="evidence" value="ECO:0007669"/>
    <property type="project" value="InterPro"/>
</dbReference>
<gene>
    <name evidence="2" type="ORF">MICPUCDRAFT_50951</name>
</gene>
<accession>C1N0A9</accession>
<name>C1N0A9_MICPC</name>
<sequence length="249" mass="25971">MATAAATTDSAKRKHIVWNEQNLSYNEANKSVRTLPDDRSPPAVVEARRRSTDRSSATPPPFVVLTPSPPLPSPSQAKMKIDEPDTPWASPPRELFEDPAADADADANAINADADAKPAVALDDVAARLEEIESGGGAAGPGTSPGTSPGKGAGDGGEWESSDDEDATAEKSPKQRPKLSFPDPREAPGGGGGGGGGELGEEEGGGAFDDVDKVLTARLFEAQRKAHQCTFRGVMAQGRSLLEEEEDDE</sequence>
<dbReference type="EMBL" id="GG663744">
    <property type="protein sequence ID" value="EEH54232.1"/>
    <property type="molecule type" value="Genomic_DNA"/>
</dbReference>
<evidence type="ECO:0000256" key="1">
    <source>
        <dbReference type="SAM" id="MobiDB-lite"/>
    </source>
</evidence>
<dbReference type="PANTHER" id="PTHR12398:SF20">
    <property type="entry name" value="PROTEIN PHOSPHATASE 1 REGULATORY INHIBITOR SUBUNIT 2"/>
    <property type="match status" value="1"/>
</dbReference>
<evidence type="ECO:0000313" key="2">
    <source>
        <dbReference type="EMBL" id="EEH54232.1"/>
    </source>
</evidence>
<dbReference type="PANTHER" id="PTHR12398">
    <property type="entry name" value="PROTEIN PHOSPHATASE INHIBITOR"/>
    <property type="match status" value="1"/>
</dbReference>
<keyword evidence="3" id="KW-1185">Reference proteome</keyword>
<feature type="compositionally biased region" description="Gly residues" evidence="1">
    <location>
        <begin position="188"/>
        <end position="198"/>
    </location>
</feature>
<feature type="compositionally biased region" description="Polar residues" evidence="1">
    <location>
        <begin position="19"/>
        <end position="32"/>
    </location>
</feature>
<dbReference type="RefSeq" id="XP_003061602.1">
    <property type="nucleotide sequence ID" value="XM_003061556.1"/>
</dbReference>
<feature type="compositionally biased region" description="Low complexity" evidence="1">
    <location>
        <begin position="106"/>
        <end position="124"/>
    </location>
</feature>
<dbReference type="Proteomes" id="UP000001876">
    <property type="component" value="Unassembled WGS sequence"/>
</dbReference>
<organism evidence="3">
    <name type="scientific">Micromonas pusilla (strain CCMP1545)</name>
    <name type="common">Picoplanktonic green alga</name>
    <dbReference type="NCBI Taxonomy" id="564608"/>
    <lineage>
        <taxon>Eukaryota</taxon>
        <taxon>Viridiplantae</taxon>
        <taxon>Chlorophyta</taxon>
        <taxon>Mamiellophyceae</taxon>
        <taxon>Mamiellales</taxon>
        <taxon>Mamiellaceae</taxon>
        <taxon>Micromonas</taxon>
    </lineage>
</organism>
<feature type="compositionally biased region" description="Acidic residues" evidence="1">
    <location>
        <begin position="157"/>
        <end position="167"/>
    </location>
</feature>
<dbReference type="GeneID" id="9687041"/>
<dbReference type="GO" id="GO:0009966">
    <property type="term" value="P:regulation of signal transduction"/>
    <property type="evidence" value="ECO:0007669"/>
    <property type="project" value="InterPro"/>
</dbReference>